<comment type="caution">
    <text evidence="2">The sequence shown here is derived from an EMBL/GenBank/DDBJ whole genome shotgun (WGS) entry which is preliminary data.</text>
</comment>
<keyword evidence="3" id="KW-1185">Reference proteome</keyword>
<keyword evidence="1" id="KW-0472">Membrane</keyword>
<name>A0A5N6AG58_9ACTN</name>
<organism evidence="2 3">
    <name type="scientific">Streptomyces mimosae</name>
    <dbReference type="NCBI Taxonomy" id="2586635"/>
    <lineage>
        <taxon>Bacteria</taxon>
        <taxon>Bacillati</taxon>
        <taxon>Actinomycetota</taxon>
        <taxon>Actinomycetes</taxon>
        <taxon>Kitasatosporales</taxon>
        <taxon>Streptomycetaceae</taxon>
        <taxon>Streptomyces</taxon>
    </lineage>
</organism>
<keyword evidence="1" id="KW-1133">Transmembrane helix</keyword>
<reference evidence="2" key="1">
    <citation type="submission" date="2019-10" db="EMBL/GenBank/DDBJ databases">
        <title>Nonomuraea sp. nov., isolated from Phyllanthus amarus.</title>
        <authorList>
            <person name="Klykleung N."/>
            <person name="Tanasupawat S."/>
        </authorList>
    </citation>
    <scope>NUCLEOTIDE SEQUENCE [LARGE SCALE GENOMIC DNA]</scope>
    <source>
        <strain evidence="2">3MP-10</strain>
    </source>
</reference>
<feature type="transmembrane region" description="Helical" evidence="1">
    <location>
        <begin position="12"/>
        <end position="34"/>
    </location>
</feature>
<dbReference type="OrthoDB" id="9996633at2"/>
<sequence length="172" mass="18245">MTVRVGRSVAVGMAVGVGVLVVGFAAFVVLYVWATDGPTPVSGEAREEVVGLAEVVYSVETSNATGADGYEIAFLVLDPPGEGLGSPGAEEAERTRLAGLGWEFAPDPPSADDGWPVWAFTPRHNASVELQPLPEFLASGSSVLPEDEFRDIEERFAGRDDLVVARLQPHRP</sequence>
<proteinExistence type="predicted"/>
<dbReference type="Proteomes" id="UP000314251">
    <property type="component" value="Unassembled WGS sequence"/>
</dbReference>
<gene>
    <name evidence="2" type="ORF">FH607_009670</name>
</gene>
<evidence type="ECO:0000313" key="3">
    <source>
        <dbReference type="Proteomes" id="UP000314251"/>
    </source>
</evidence>
<protein>
    <submittedName>
        <fullName evidence="2">Uncharacterized protein</fullName>
    </submittedName>
</protein>
<dbReference type="AlphaFoldDB" id="A0A5N6AG58"/>
<accession>A0A5N6AG58</accession>
<dbReference type="EMBL" id="VDLY02000005">
    <property type="protein sequence ID" value="KAB8167152.1"/>
    <property type="molecule type" value="Genomic_DNA"/>
</dbReference>
<evidence type="ECO:0000256" key="1">
    <source>
        <dbReference type="SAM" id="Phobius"/>
    </source>
</evidence>
<keyword evidence="1" id="KW-0812">Transmembrane</keyword>
<dbReference type="RefSeq" id="WP_139667155.1">
    <property type="nucleotide sequence ID" value="NZ_VDLY02000005.1"/>
</dbReference>
<evidence type="ECO:0000313" key="2">
    <source>
        <dbReference type="EMBL" id="KAB8167152.1"/>
    </source>
</evidence>